<gene>
    <name evidence="8" type="ORF">PUMCH_004187</name>
</gene>
<dbReference type="InterPro" id="IPR016157">
    <property type="entry name" value="Cullin_CS"/>
</dbReference>
<dbReference type="Gene3D" id="3.30.230.130">
    <property type="entry name" value="Cullin, Chain C, Domain 2"/>
    <property type="match status" value="1"/>
</dbReference>
<dbReference type="InterPro" id="IPR001373">
    <property type="entry name" value="Cullin_N"/>
</dbReference>
<dbReference type="Pfam" id="PF00888">
    <property type="entry name" value="Cullin"/>
    <property type="match status" value="1"/>
</dbReference>
<dbReference type="Pfam" id="PF10557">
    <property type="entry name" value="Cullin_Nedd8"/>
    <property type="match status" value="1"/>
</dbReference>
<dbReference type="SMART" id="SM00884">
    <property type="entry name" value="Cullin_Nedd8"/>
    <property type="match status" value="1"/>
</dbReference>
<dbReference type="SUPFAM" id="SSF74788">
    <property type="entry name" value="Cullin repeat-like"/>
    <property type="match status" value="1"/>
</dbReference>
<feature type="domain" description="Cullin family profile" evidence="7">
    <location>
        <begin position="474"/>
        <end position="751"/>
    </location>
</feature>
<organism evidence="8 9">
    <name type="scientific">Australozyma saopauloensis</name>
    <dbReference type="NCBI Taxonomy" id="291208"/>
    <lineage>
        <taxon>Eukaryota</taxon>
        <taxon>Fungi</taxon>
        <taxon>Dikarya</taxon>
        <taxon>Ascomycota</taxon>
        <taxon>Saccharomycotina</taxon>
        <taxon>Pichiomycetes</taxon>
        <taxon>Metschnikowiaceae</taxon>
        <taxon>Australozyma</taxon>
    </lineage>
</organism>
<evidence type="ECO:0000256" key="3">
    <source>
        <dbReference type="ARBA" id="ARBA00022843"/>
    </source>
</evidence>
<dbReference type="SUPFAM" id="SSF75632">
    <property type="entry name" value="Cullin homology domain"/>
    <property type="match status" value="1"/>
</dbReference>
<dbReference type="GO" id="GO:0031625">
    <property type="term" value="F:ubiquitin protein ligase binding"/>
    <property type="evidence" value="ECO:0007669"/>
    <property type="project" value="InterPro"/>
</dbReference>
<dbReference type="AlphaFoldDB" id="A0AAX4HE78"/>
<keyword evidence="9" id="KW-1185">Reference proteome</keyword>
<evidence type="ECO:0000256" key="1">
    <source>
        <dbReference type="ARBA" id="ARBA00006019"/>
    </source>
</evidence>
<feature type="compositionally biased region" description="Basic and acidic residues" evidence="6">
    <location>
        <begin position="800"/>
        <end position="814"/>
    </location>
</feature>
<dbReference type="RefSeq" id="XP_062879204.1">
    <property type="nucleotide sequence ID" value="XM_063023134.1"/>
</dbReference>
<dbReference type="InterPro" id="IPR016158">
    <property type="entry name" value="Cullin_homology"/>
</dbReference>
<dbReference type="SUPFAM" id="SSF46785">
    <property type="entry name" value="Winged helix' DNA-binding domain"/>
    <property type="match status" value="1"/>
</dbReference>
<sequence>MNSAASRRTKIRPPRKSIGVSNSTSNGPFDYDLSWQDLAKAIEQIQHKNVSSLLYEQLYRKAYVAVLGKCGEKLYKDVSELVTKHLLTRREAVLNLLNGTFTNTNEELLKAVVQEWTEHLQMMKFISDVLMYLNRAYVRENKKLLTYDLGIVLFDVSFLRYNNMEVGSRLISTVVDEISKSRSGQVIKTKLYLAQVIAMLEILLEDRVGTNLSVPSAQGRSSLYHDEFEFQLLSASESYFSELANNYMSAANGTKYLHDVQLFIKDEEFRLRSLLPRQESSEAITHSDTFSKVKSIMDNTLIKNYIDRVITYPNENQGLLFWLEPLLVASCDAAMSPTMFVGFSRDNIKELQTLYTLVGRIDADRNLLKYHLRETIVAQGSRLTTLITSHLEQVSAANATAGSKKLSSGVNSSSFAVLWVSIILDYHRRLLNVVQNAFEGDPSVSQTIYGAVREFVNASNQGPSKRGSLSPSTNAPELLSIFMDHHIKSLSKSIGSSKLATDTNVSVDELEDFITKSISFLTLIKDKDAFEAHYAAHFAKRFLSAKSSHSVSWGLAGTDLEELIIAKLGDEMGRGGSSFEKIVKMRRDVKLSHDLTSEWKSHVSQNKLDLVELELKICNLSEWPKSMTKDYKNFSNQDGEIGFIWPSVLRKTMRTFEEYWLSEKKNDNKTLYWSPKFGLIDMIITYPTKTYDINLSTLAGVIMLLFAPLSTDALGEPVLAFAEKRVLKYEEIRDLTKIAEPELKRQLQSIAVAPRLRLLVKSPMTKEVNEGDEFRLNEKFKSPTSKVRVLTVSSSSSRAESTKAEKQDEEKEVRGNIEEGRKQLLNAAIVRVMKSRQTLSHNELIEELLKQLQNRFEPLMTVIKRRIEDLIDKEYLKRDDLEHSVYHYIA</sequence>
<dbReference type="InterPro" id="IPR036388">
    <property type="entry name" value="WH-like_DNA-bd_sf"/>
</dbReference>
<dbReference type="InterPro" id="IPR045093">
    <property type="entry name" value="Cullin"/>
</dbReference>
<name>A0AAX4HE78_9ASCO</name>
<feature type="region of interest" description="Disordered" evidence="6">
    <location>
        <begin position="1"/>
        <end position="23"/>
    </location>
</feature>
<dbReference type="PROSITE" id="PS50069">
    <property type="entry name" value="CULLIN_2"/>
    <property type="match status" value="1"/>
</dbReference>
<dbReference type="SMART" id="SM00182">
    <property type="entry name" value="CULLIN"/>
    <property type="match status" value="1"/>
</dbReference>
<dbReference type="PROSITE" id="PS01256">
    <property type="entry name" value="CULLIN_1"/>
    <property type="match status" value="1"/>
</dbReference>
<protein>
    <recommendedName>
        <fullName evidence="7">Cullin family profile domain-containing protein</fullName>
    </recommendedName>
</protein>
<evidence type="ECO:0000256" key="4">
    <source>
        <dbReference type="PROSITE-ProRule" id="PRU00330"/>
    </source>
</evidence>
<dbReference type="GO" id="GO:0006511">
    <property type="term" value="P:ubiquitin-dependent protein catabolic process"/>
    <property type="evidence" value="ECO:0007669"/>
    <property type="project" value="InterPro"/>
</dbReference>
<keyword evidence="2" id="KW-1017">Isopeptide bond</keyword>
<evidence type="ECO:0000256" key="5">
    <source>
        <dbReference type="RuleBase" id="RU003829"/>
    </source>
</evidence>
<dbReference type="GO" id="GO:0031461">
    <property type="term" value="C:cullin-RING ubiquitin ligase complex"/>
    <property type="evidence" value="ECO:0007669"/>
    <property type="project" value="InterPro"/>
</dbReference>
<proteinExistence type="inferred from homology"/>
<dbReference type="InterPro" id="IPR019559">
    <property type="entry name" value="Cullin_neddylation_domain"/>
</dbReference>
<dbReference type="Pfam" id="PF26557">
    <property type="entry name" value="Cullin_AB"/>
    <property type="match status" value="1"/>
</dbReference>
<evidence type="ECO:0000256" key="6">
    <source>
        <dbReference type="SAM" id="MobiDB-lite"/>
    </source>
</evidence>
<evidence type="ECO:0000313" key="8">
    <source>
        <dbReference type="EMBL" id="WPK26825.1"/>
    </source>
</evidence>
<dbReference type="Gene3D" id="1.20.1310.10">
    <property type="entry name" value="Cullin Repeats"/>
    <property type="match status" value="4"/>
</dbReference>
<dbReference type="Gene3D" id="1.10.10.10">
    <property type="entry name" value="Winged helix-like DNA-binding domain superfamily/Winged helix DNA-binding domain"/>
    <property type="match status" value="1"/>
</dbReference>
<dbReference type="FunFam" id="1.10.10.10:FF:000014">
    <property type="entry name" value="Cullin 1"/>
    <property type="match status" value="1"/>
</dbReference>
<dbReference type="InterPro" id="IPR036317">
    <property type="entry name" value="Cullin_homology_sf"/>
</dbReference>
<dbReference type="EMBL" id="CP138898">
    <property type="protein sequence ID" value="WPK26825.1"/>
    <property type="molecule type" value="Genomic_DNA"/>
</dbReference>
<dbReference type="InterPro" id="IPR036390">
    <property type="entry name" value="WH_DNA-bd_sf"/>
</dbReference>
<dbReference type="PANTHER" id="PTHR11932">
    <property type="entry name" value="CULLIN"/>
    <property type="match status" value="1"/>
</dbReference>
<accession>A0AAX4HE78</accession>
<comment type="similarity">
    <text evidence="1 4 5">Belongs to the cullin family.</text>
</comment>
<feature type="region of interest" description="Disordered" evidence="6">
    <location>
        <begin position="791"/>
        <end position="814"/>
    </location>
</feature>
<dbReference type="GeneID" id="88175248"/>
<keyword evidence="3" id="KW-0832">Ubl conjugation</keyword>
<dbReference type="KEGG" id="asau:88175248"/>
<dbReference type="InterPro" id="IPR016159">
    <property type="entry name" value="Cullin_repeat-like_dom_sf"/>
</dbReference>
<evidence type="ECO:0000313" key="9">
    <source>
        <dbReference type="Proteomes" id="UP001338582"/>
    </source>
</evidence>
<evidence type="ECO:0000259" key="7">
    <source>
        <dbReference type="PROSITE" id="PS50069"/>
    </source>
</evidence>
<dbReference type="Proteomes" id="UP001338582">
    <property type="component" value="Chromosome 5"/>
</dbReference>
<dbReference type="InterPro" id="IPR059120">
    <property type="entry name" value="Cullin-like_AB"/>
</dbReference>
<evidence type="ECO:0000256" key="2">
    <source>
        <dbReference type="ARBA" id="ARBA00022499"/>
    </source>
</evidence>
<reference evidence="8 9" key="1">
    <citation type="submission" date="2023-10" db="EMBL/GenBank/DDBJ databases">
        <title>Draft Genome Sequence of Candida saopaulonensis from a very Premature Infant with Sepsis.</title>
        <authorList>
            <person name="Ning Y."/>
            <person name="Dai R."/>
            <person name="Xiao M."/>
            <person name="Xu Y."/>
            <person name="Yan Q."/>
            <person name="Zhang L."/>
        </authorList>
    </citation>
    <scope>NUCLEOTIDE SEQUENCE [LARGE SCALE GENOMIC DNA]</scope>
    <source>
        <strain evidence="8 9">19XY460</strain>
    </source>
</reference>